<evidence type="ECO:0000256" key="3">
    <source>
        <dbReference type="ARBA" id="ARBA00022679"/>
    </source>
</evidence>
<evidence type="ECO:0000256" key="1">
    <source>
        <dbReference type="ARBA" id="ARBA00022448"/>
    </source>
</evidence>
<evidence type="ECO:0000256" key="2">
    <source>
        <dbReference type="ARBA" id="ARBA00022597"/>
    </source>
</evidence>
<dbReference type="SUPFAM" id="SSF46973">
    <property type="entry name" value="Enzyme IIa from lactose specific PTS, IIa-lac"/>
    <property type="match status" value="1"/>
</dbReference>
<dbReference type="InterPro" id="IPR036542">
    <property type="entry name" value="PTS_IIA_lac/cel_sf"/>
</dbReference>
<feature type="modified residue" description="Phosphohistidine; by HPr" evidence="5">
    <location>
        <position position="81"/>
    </location>
</feature>
<keyword evidence="4" id="KW-0598">Phosphotransferase system</keyword>
<sequence length="106" mass="11597">MSEELQEALEEISMLIIANSGAARSAAFEALQAAKKKDFAQADQLMESAEKSLQTAHEAHRKLLQMDAKGQVDSVSILLCHAQDHLMGSALAGDLIKEMILLYKEK</sequence>
<accession>A0ABR7GH88</accession>
<keyword evidence="3" id="KW-0808">Transferase</keyword>
<dbReference type="PROSITE" id="PS51095">
    <property type="entry name" value="PTS_EIIA_TYPE_3"/>
    <property type="match status" value="1"/>
</dbReference>
<evidence type="ECO:0000313" key="6">
    <source>
        <dbReference type="EMBL" id="MBC5686824.1"/>
    </source>
</evidence>
<dbReference type="PANTHER" id="PTHR34382:SF7">
    <property type="entry name" value="PTS SYSTEM N,N'-DIACETYLCHITOBIOSE-SPECIFIC EIIA COMPONENT"/>
    <property type="match status" value="1"/>
</dbReference>
<evidence type="ECO:0000256" key="5">
    <source>
        <dbReference type="PROSITE-ProRule" id="PRU00418"/>
    </source>
</evidence>
<organism evidence="6 7">
    <name type="scientific">Roseburia lenta</name>
    <dbReference type="NCBI Taxonomy" id="2763061"/>
    <lineage>
        <taxon>Bacteria</taxon>
        <taxon>Bacillati</taxon>
        <taxon>Bacillota</taxon>
        <taxon>Clostridia</taxon>
        <taxon>Lachnospirales</taxon>
        <taxon>Lachnospiraceae</taxon>
        <taxon>Roseburia</taxon>
    </lineage>
</organism>
<keyword evidence="1" id="KW-0813">Transport</keyword>
<protein>
    <submittedName>
        <fullName evidence="6">PTS lactose/cellobiose transporter subunit IIA</fullName>
    </submittedName>
</protein>
<dbReference type="PIRSF" id="PIRSF000699">
    <property type="entry name" value="PTS_IILac_III"/>
    <property type="match status" value="1"/>
</dbReference>
<dbReference type="RefSeq" id="WP_118281715.1">
    <property type="nucleotide sequence ID" value="NZ_JACOPG010000003.1"/>
</dbReference>
<evidence type="ECO:0000256" key="4">
    <source>
        <dbReference type="ARBA" id="ARBA00022683"/>
    </source>
</evidence>
<dbReference type="Gene3D" id="1.20.58.80">
    <property type="entry name" value="Phosphotransferase system, lactose/cellobiose-type IIA subunit"/>
    <property type="match status" value="1"/>
</dbReference>
<keyword evidence="7" id="KW-1185">Reference proteome</keyword>
<dbReference type="CDD" id="cd00215">
    <property type="entry name" value="PTS_IIA_lac"/>
    <property type="match status" value="1"/>
</dbReference>
<dbReference type="InterPro" id="IPR003188">
    <property type="entry name" value="PTS_IIA_lac/cel"/>
</dbReference>
<reference evidence="6 7" key="1">
    <citation type="submission" date="2020-08" db="EMBL/GenBank/DDBJ databases">
        <title>Genome public.</title>
        <authorList>
            <person name="Liu C."/>
            <person name="Sun Q."/>
        </authorList>
    </citation>
    <scope>NUCLEOTIDE SEQUENCE [LARGE SCALE GENOMIC DNA]</scope>
    <source>
        <strain evidence="6 7">NSJ-9</strain>
    </source>
</reference>
<dbReference type="PANTHER" id="PTHR34382">
    <property type="entry name" value="PTS SYSTEM N,N'-DIACETYLCHITOBIOSE-SPECIFIC EIIA COMPONENT"/>
    <property type="match status" value="1"/>
</dbReference>
<dbReference type="Proteomes" id="UP000643810">
    <property type="component" value="Unassembled WGS sequence"/>
</dbReference>
<keyword evidence="2" id="KW-0762">Sugar transport</keyword>
<gene>
    <name evidence="6" type="ORF">H8R94_09455</name>
</gene>
<dbReference type="Pfam" id="PF02255">
    <property type="entry name" value="PTS_IIA"/>
    <property type="match status" value="1"/>
</dbReference>
<dbReference type="EMBL" id="JACOPG010000003">
    <property type="protein sequence ID" value="MBC5686824.1"/>
    <property type="molecule type" value="Genomic_DNA"/>
</dbReference>
<name>A0ABR7GH88_9FIRM</name>
<comment type="caution">
    <text evidence="6">The sequence shown here is derived from an EMBL/GenBank/DDBJ whole genome shotgun (WGS) entry which is preliminary data.</text>
</comment>
<proteinExistence type="predicted"/>
<evidence type="ECO:0000313" key="7">
    <source>
        <dbReference type="Proteomes" id="UP000643810"/>
    </source>
</evidence>